<dbReference type="InterPro" id="IPR000600">
    <property type="entry name" value="ROK"/>
</dbReference>
<dbReference type="Gene3D" id="3.30.420.40">
    <property type="match status" value="2"/>
</dbReference>
<evidence type="ECO:0000313" key="2">
    <source>
        <dbReference type="EMBL" id="RXK55927.1"/>
    </source>
</evidence>
<protein>
    <submittedName>
        <fullName evidence="2">ROK family protein</fullName>
    </submittedName>
</protein>
<proteinExistence type="inferred from homology"/>
<comment type="caution">
    <text evidence="2">The sequence shown here is derived from an EMBL/GenBank/DDBJ whole genome shotgun (WGS) entry which is preliminary data.</text>
</comment>
<keyword evidence="3" id="KW-1185">Reference proteome</keyword>
<name>A0A4Q1CA27_9BACT</name>
<dbReference type="Proteomes" id="UP000290218">
    <property type="component" value="Unassembled WGS sequence"/>
</dbReference>
<dbReference type="AlphaFoldDB" id="A0A4Q1CA27"/>
<evidence type="ECO:0000313" key="3">
    <source>
        <dbReference type="Proteomes" id="UP000290218"/>
    </source>
</evidence>
<organism evidence="2 3">
    <name type="scientific">Oleiharenicola lentus</name>
    <dbReference type="NCBI Taxonomy" id="2508720"/>
    <lineage>
        <taxon>Bacteria</taxon>
        <taxon>Pseudomonadati</taxon>
        <taxon>Verrucomicrobiota</taxon>
        <taxon>Opitutia</taxon>
        <taxon>Opitutales</taxon>
        <taxon>Opitutaceae</taxon>
        <taxon>Oleiharenicola</taxon>
    </lineage>
</organism>
<dbReference type="OrthoDB" id="9795247at2"/>
<reference evidence="2 3" key="1">
    <citation type="submission" date="2019-01" db="EMBL/GenBank/DDBJ databases">
        <title>Lacunisphaera sp. strain TWA-58.</title>
        <authorList>
            <person name="Chen W.-M."/>
        </authorList>
    </citation>
    <scope>NUCLEOTIDE SEQUENCE [LARGE SCALE GENOMIC DNA]</scope>
    <source>
        <strain evidence="2 3">TWA-58</strain>
    </source>
</reference>
<dbReference type="SUPFAM" id="SSF53067">
    <property type="entry name" value="Actin-like ATPase domain"/>
    <property type="match status" value="1"/>
</dbReference>
<sequence length="326" mass="33512">MSPDKKRLFAGVDLGGTNFTVGFGDASGQLVAEEKQPTASHEGPAAVVERIADTIDRLAARAGQRPAAVGLGVPGLVDVPTGVTRFLPNLPTQWRDVHVGANLSARLKCPVYLLNDARAATLGEFMFGHGRDVQSMILFTLGTGVGGGVVIDGQLRLGPLGAAGELGHICVQPDGPWCSCGSQGCLETLVSGPALTAEGIRLLLSGNAPRLHELCAGDVARVSCELMGAAARAGDPGVQAALDRAGSYLGQVAAGVVLTLHPELIVLGGGVAALDDLLIVPLRRTLLQRVKMFPPDDIRILRSQLGTRAGVLGGLAVAVQGGVRRA</sequence>
<accession>A0A4Q1CA27</accession>
<dbReference type="PROSITE" id="PS01125">
    <property type="entry name" value="ROK"/>
    <property type="match status" value="1"/>
</dbReference>
<dbReference type="EMBL" id="SDHX01000001">
    <property type="protein sequence ID" value="RXK55927.1"/>
    <property type="molecule type" value="Genomic_DNA"/>
</dbReference>
<dbReference type="Pfam" id="PF00480">
    <property type="entry name" value="ROK"/>
    <property type="match status" value="1"/>
</dbReference>
<evidence type="ECO:0000256" key="1">
    <source>
        <dbReference type="ARBA" id="ARBA00006479"/>
    </source>
</evidence>
<dbReference type="PANTHER" id="PTHR18964:SF149">
    <property type="entry name" value="BIFUNCTIONAL UDP-N-ACETYLGLUCOSAMINE 2-EPIMERASE_N-ACETYLMANNOSAMINE KINASE"/>
    <property type="match status" value="1"/>
</dbReference>
<dbReference type="RefSeq" id="WP_129047294.1">
    <property type="nucleotide sequence ID" value="NZ_SDHX01000001.1"/>
</dbReference>
<gene>
    <name evidence="2" type="ORF">ESB00_08620</name>
</gene>
<dbReference type="InterPro" id="IPR049874">
    <property type="entry name" value="ROK_cs"/>
</dbReference>
<dbReference type="InterPro" id="IPR043129">
    <property type="entry name" value="ATPase_NBD"/>
</dbReference>
<dbReference type="PANTHER" id="PTHR18964">
    <property type="entry name" value="ROK (REPRESSOR, ORF, KINASE) FAMILY"/>
    <property type="match status" value="1"/>
</dbReference>
<comment type="similarity">
    <text evidence="1">Belongs to the ROK (NagC/XylR) family.</text>
</comment>